<organism evidence="2 3">
    <name type="scientific">Nitrosotalea devaniterrae</name>
    <dbReference type="NCBI Taxonomy" id="1078905"/>
    <lineage>
        <taxon>Archaea</taxon>
        <taxon>Nitrososphaerota</taxon>
        <taxon>Nitrososphaeria</taxon>
        <taxon>Nitrosotaleales</taxon>
        <taxon>Nitrosotaleaceae</taxon>
        <taxon>Nitrosotalea</taxon>
    </lineage>
</organism>
<dbReference type="AlphaFoldDB" id="A0A128A0T4"/>
<proteinExistence type="predicted"/>
<dbReference type="NCBIfam" id="TIGR00236">
    <property type="entry name" value="wecB"/>
    <property type="match status" value="1"/>
</dbReference>
<reference evidence="3" key="1">
    <citation type="submission" date="2015-10" db="EMBL/GenBank/DDBJ databases">
        <authorList>
            <person name="Lehtovirta-Morley L.E."/>
            <person name="Vieille C."/>
        </authorList>
    </citation>
    <scope>NUCLEOTIDE SEQUENCE [LARGE SCALE GENOMIC DNA]</scope>
</reference>
<evidence type="ECO:0000259" key="1">
    <source>
        <dbReference type="Pfam" id="PF02350"/>
    </source>
</evidence>
<dbReference type="EMBL" id="LN890280">
    <property type="protein sequence ID" value="CUR50963.1"/>
    <property type="molecule type" value="Genomic_DNA"/>
</dbReference>
<keyword evidence="2" id="KW-0413">Isomerase</keyword>
<dbReference type="EC" id="5.1.3.14" evidence="2"/>
<gene>
    <name evidence="2" type="primary">wecB1</name>
    <name evidence="2" type="ORF">NDEV_0198</name>
</gene>
<accession>A0A128A0T4</accession>
<dbReference type="SUPFAM" id="SSF53756">
    <property type="entry name" value="UDP-Glycosyltransferase/glycogen phosphorylase"/>
    <property type="match status" value="1"/>
</dbReference>
<dbReference type="Proteomes" id="UP000196239">
    <property type="component" value="Chromosome 1"/>
</dbReference>
<dbReference type="Pfam" id="PF02350">
    <property type="entry name" value="Epimerase_2"/>
    <property type="match status" value="1"/>
</dbReference>
<sequence length="361" mass="40185">MKVAIVMGTRPEIVKLSSLIKLLGKNSTVIFTGQHYDYNMSMQFMDELDIRKPDYSMKLTKLQNATTDRATQIGEIVLNLAKIISRIKPDTVLVQGDTNTVLAAAITGIKCSVPVSHVEAGLRSYDWRMPEEHNRIAVDHISEFLFAPTELAKNTLASEKVHGRTFVTGNTSIDAIQQNISKAEQKSKLSIDKKDEFALVTLHRGENVDSKEILSSIVQGLLRSKMDMIFPAHPRTVKQLQRFGLDKKIQKSENILIVPPVGYFDMMYLMKKCKFIISDSGGVQEEATSPSIRKKVLIIRKSTDRPEAVKAGYSELVGTGTQKIIHAIKKAKNDSKITSTTNPYGSGHSAEKILSILRKTL</sequence>
<dbReference type="InterPro" id="IPR003331">
    <property type="entry name" value="UDP_GlcNAc_Epimerase_2_dom"/>
</dbReference>
<dbReference type="GO" id="GO:0008761">
    <property type="term" value="F:UDP-N-acetylglucosamine 2-epimerase activity"/>
    <property type="evidence" value="ECO:0007669"/>
    <property type="project" value="UniProtKB-EC"/>
</dbReference>
<keyword evidence="3" id="KW-1185">Reference proteome</keyword>
<dbReference type="KEGG" id="ndv:NDEV_0198"/>
<evidence type="ECO:0000313" key="3">
    <source>
        <dbReference type="Proteomes" id="UP000196239"/>
    </source>
</evidence>
<dbReference type="Gene3D" id="3.40.50.2000">
    <property type="entry name" value="Glycogen Phosphorylase B"/>
    <property type="match status" value="2"/>
</dbReference>
<dbReference type="PANTHER" id="PTHR43174:SF1">
    <property type="entry name" value="UDP-N-ACETYLGLUCOSAMINE 2-EPIMERASE"/>
    <property type="match status" value="1"/>
</dbReference>
<dbReference type="PANTHER" id="PTHR43174">
    <property type="entry name" value="UDP-N-ACETYLGLUCOSAMINE 2-EPIMERASE"/>
    <property type="match status" value="1"/>
</dbReference>
<protein>
    <submittedName>
        <fullName evidence="2">UDP-N-acetylglucosamine 2-epimerase</fullName>
        <ecNumber evidence="2">5.1.3.14</ecNumber>
    </submittedName>
</protein>
<name>A0A128A0T4_9ARCH</name>
<evidence type="ECO:0000313" key="2">
    <source>
        <dbReference type="EMBL" id="CUR50963.1"/>
    </source>
</evidence>
<dbReference type="CDD" id="cd03786">
    <property type="entry name" value="GTB_UDP-GlcNAc_2-Epimerase"/>
    <property type="match status" value="1"/>
</dbReference>
<dbReference type="InterPro" id="IPR029767">
    <property type="entry name" value="WecB-like"/>
</dbReference>
<feature type="domain" description="UDP-N-acetylglucosamine 2-epimerase" evidence="1">
    <location>
        <begin position="27"/>
        <end position="358"/>
    </location>
</feature>